<dbReference type="EMBL" id="JBHSZV010000020">
    <property type="protein sequence ID" value="MFC7061928.1"/>
    <property type="molecule type" value="Genomic_DNA"/>
</dbReference>
<dbReference type="PANTHER" id="PTHR47829">
    <property type="entry name" value="HYDROLASE, PUTATIVE (AFU_ORTHOLOGUE AFUA_1G12880)-RELATED"/>
    <property type="match status" value="1"/>
</dbReference>
<reference evidence="3" key="1">
    <citation type="journal article" date="2019" name="Int. J. Syst. Evol. Microbiol.">
        <title>The Global Catalogue of Microorganisms (GCM) 10K type strain sequencing project: providing services to taxonomists for standard genome sequencing and annotation.</title>
        <authorList>
            <consortium name="The Broad Institute Genomics Platform"/>
            <consortium name="The Broad Institute Genome Sequencing Center for Infectious Disease"/>
            <person name="Wu L."/>
            <person name="Ma J."/>
        </authorList>
    </citation>
    <scope>NUCLEOTIDE SEQUENCE [LARGE SCALE GENOMIC DNA]</scope>
    <source>
        <strain evidence="3">CGMCC 4.1621</strain>
    </source>
</reference>
<dbReference type="Gene3D" id="3.90.1200.10">
    <property type="match status" value="1"/>
</dbReference>
<dbReference type="Gene3D" id="3.30.200.20">
    <property type="entry name" value="Phosphorylase Kinase, domain 1"/>
    <property type="match status" value="1"/>
</dbReference>
<dbReference type="SUPFAM" id="SSF56112">
    <property type="entry name" value="Protein kinase-like (PK-like)"/>
    <property type="match status" value="1"/>
</dbReference>
<proteinExistence type="predicted"/>
<accession>A0ABW2EKI2</accession>
<feature type="domain" description="Aminoglycoside phosphotransferase" evidence="1">
    <location>
        <begin position="39"/>
        <end position="265"/>
    </location>
</feature>
<dbReference type="Proteomes" id="UP001596410">
    <property type="component" value="Unassembled WGS sequence"/>
</dbReference>
<evidence type="ECO:0000259" key="1">
    <source>
        <dbReference type="Pfam" id="PF01636"/>
    </source>
</evidence>
<comment type="caution">
    <text evidence="2">The sequence shown here is derived from an EMBL/GenBank/DDBJ whole genome shotgun (WGS) entry which is preliminary data.</text>
</comment>
<organism evidence="2 3">
    <name type="scientific">Halobacillus seohaensis</name>
    <dbReference type="NCBI Taxonomy" id="447421"/>
    <lineage>
        <taxon>Bacteria</taxon>
        <taxon>Bacillati</taxon>
        <taxon>Bacillota</taxon>
        <taxon>Bacilli</taxon>
        <taxon>Bacillales</taxon>
        <taxon>Bacillaceae</taxon>
        <taxon>Halobacillus</taxon>
    </lineage>
</organism>
<gene>
    <name evidence="2" type="ORF">ACFQIC_08660</name>
</gene>
<dbReference type="CDD" id="cd05154">
    <property type="entry name" value="ACAD10_11_N-like"/>
    <property type="match status" value="1"/>
</dbReference>
<dbReference type="InterPro" id="IPR002575">
    <property type="entry name" value="Aminoglycoside_PTrfase"/>
</dbReference>
<evidence type="ECO:0000313" key="3">
    <source>
        <dbReference type="Proteomes" id="UP001596410"/>
    </source>
</evidence>
<dbReference type="InterPro" id="IPR011009">
    <property type="entry name" value="Kinase-like_dom_sf"/>
</dbReference>
<dbReference type="Pfam" id="PF01636">
    <property type="entry name" value="APH"/>
    <property type="match status" value="1"/>
</dbReference>
<dbReference type="InterPro" id="IPR041726">
    <property type="entry name" value="ACAD10_11_N"/>
</dbReference>
<sequence length="351" mass="40448">MEQTKDTREVRKGEELDLEKVETFLHQHISNLPKAPLQVRQFGTGHSNLTYQLKVGDWEAVLRRPPMGPVAPKAHDMEREYKILKALHPVFPLAPEPYAFDSGKVLGKPFFIMERRHGLVFDTKFPEEVAASPELGKRLSESMVDRLVELHSIDYKKTELQHMVKPEGFMERQIHGWIKRYDQARTDDVVTGDRLKDWLKSNIPSSMEASIIHYDYKLNNAMFNEQADMVGLFDWEMTTVGDPLADVGAAMSYWIESGDPELLKTGLGKVPLTAQEGFYTRDEFLEKYAEKSGRDLEQIHVYVTFAYFKLAGIIQQIYYRYKKGQTNDPRFAQMNVFVNNLIKHAEETAGL</sequence>
<dbReference type="RefSeq" id="WP_204709832.1">
    <property type="nucleotide sequence ID" value="NZ_JBHSZV010000020.1"/>
</dbReference>
<keyword evidence="3" id="KW-1185">Reference proteome</keyword>
<protein>
    <submittedName>
        <fullName evidence="2">Phosphotransferase family protein</fullName>
    </submittedName>
</protein>
<dbReference type="PANTHER" id="PTHR47829:SF1">
    <property type="entry name" value="HAD FAMILY PHOSPHATASE"/>
    <property type="match status" value="1"/>
</dbReference>
<name>A0ABW2EKI2_9BACI</name>
<dbReference type="InterPro" id="IPR052898">
    <property type="entry name" value="ACAD10-like"/>
</dbReference>
<evidence type="ECO:0000313" key="2">
    <source>
        <dbReference type="EMBL" id="MFC7061928.1"/>
    </source>
</evidence>